<name>G2E321_9GAMM</name>
<proteinExistence type="predicted"/>
<evidence type="ECO:0000313" key="1">
    <source>
        <dbReference type="EMBL" id="EGV30483.1"/>
    </source>
</evidence>
<accession>G2E321</accession>
<reference evidence="1 2" key="1">
    <citation type="submission" date="2011-06" db="EMBL/GenBank/DDBJ databases">
        <title>The draft genome of Thiorhodococcus drewsii AZ1.</title>
        <authorList>
            <consortium name="US DOE Joint Genome Institute (JGI-PGF)"/>
            <person name="Lucas S."/>
            <person name="Han J."/>
            <person name="Lapidus A."/>
            <person name="Cheng J.-F."/>
            <person name="Goodwin L."/>
            <person name="Pitluck S."/>
            <person name="Peters L."/>
            <person name="Land M.L."/>
            <person name="Hauser L."/>
            <person name="Vogl K."/>
            <person name="Liu Z."/>
            <person name="Imhoff J."/>
            <person name="Thiel V."/>
            <person name="Frigaard N.-U."/>
            <person name="Bryant D.A."/>
            <person name="Woyke T.J."/>
        </authorList>
    </citation>
    <scope>NUCLEOTIDE SEQUENCE [LARGE SCALE GENOMIC DNA]</scope>
    <source>
        <strain evidence="1 2">AZ1</strain>
    </source>
</reference>
<dbReference type="EMBL" id="AFWT01000018">
    <property type="protein sequence ID" value="EGV30483.1"/>
    <property type="molecule type" value="Genomic_DNA"/>
</dbReference>
<evidence type="ECO:0000313" key="2">
    <source>
        <dbReference type="Proteomes" id="UP000004200"/>
    </source>
</evidence>
<dbReference type="PANTHER" id="PTHR39431:SF1">
    <property type="entry name" value="FRPA_C-RELATED PROTEIN"/>
    <property type="match status" value="1"/>
</dbReference>
<protein>
    <submittedName>
        <fullName evidence="1">Uncharacterized protein</fullName>
    </submittedName>
</protein>
<dbReference type="PATRIC" id="fig|765913.3.peg.2739"/>
<dbReference type="OrthoDB" id="1676884at2"/>
<dbReference type="PANTHER" id="PTHR39431">
    <property type="entry name" value="FRPA/C-RELATED PROTEIN"/>
    <property type="match status" value="1"/>
</dbReference>
<dbReference type="STRING" id="765913.ThidrDRAFT_2684"/>
<dbReference type="eggNOG" id="COG0739">
    <property type="taxonomic scope" value="Bacteria"/>
</dbReference>
<dbReference type="Proteomes" id="UP000004200">
    <property type="component" value="Unassembled WGS sequence"/>
</dbReference>
<dbReference type="AlphaFoldDB" id="G2E321"/>
<dbReference type="RefSeq" id="WP_007041397.1">
    <property type="nucleotide sequence ID" value="NZ_AFWT01000018.1"/>
</dbReference>
<comment type="caution">
    <text evidence="1">The sequence shown here is derived from an EMBL/GenBank/DDBJ whole genome shotgun (WGS) entry which is preliminary data.</text>
</comment>
<organism evidence="1 2">
    <name type="scientific">Thiorhodococcus drewsii AZ1</name>
    <dbReference type="NCBI Taxonomy" id="765913"/>
    <lineage>
        <taxon>Bacteria</taxon>
        <taxon>Pseudomonadati</taxon>
        <taxon>Pseudomonadota</taxon>
        <taxon>Gammaproteobacteria</taxon>
        <taxon>Chromatiales</taxon>
        <taxon>Chromatiaceae</taxon>
        <taxon>Thiorhodococcus</taxon>
    </lineage>
</organism>
<sequence length="326" mass="35079">MSISSVSQFSFASLSRSVSSLNLLNGQSSSASAQNSVSSTGSSKAGDLRAEIASRLEQDPDYQILRKVFALETKLHGSRVAESSRHLQVSESSVEQLSEIQLVRDASLRKRVELSFERQFESQSRLTVSTDAGTSDWSVQTQSFQRASVRLDASIGLAGVRTGDPLVLDLSGEGIMTTGVESGVRFDLDGDGSEDQTSFATGGSWFLALDRNANGRIDDGHELFGDQNGATHGFAELARYDDNADGVIDASDKVFSELRLTQVNEKGEQVVKTLAEADVTALDLEYQNTRKALNLYDSVAQVGQFHRSDGSTGETADVLLGYSDIA</sequence>
<keyword evidence="2" id="KW-1185">Reference proteome</keyword>
<gene>
    <name evidence="1" type="ORF">ThidrDRAFT_2684</name>
</gene>